<accession>A0A382D8T4</accession>
<dbReference type="EMBL" id="UINC01038192">
    <property type="protein sequence ID" value="SVB34840.1"/>
    <property type="molecule type" value="Genomic_DNA"/>
</dbReference>
<dbReference type="SUPFAM" id="SSF89392">
    <property type="entry name" value="Prokaryotic lipoproteins and lipoprotein localization factors"/>
    <property type="match status" value="1"/>
</dbReference>
<name>A0A382D8T4_9ZZZZ</name>
<proteinExistence type="predicted"/>
<dbReference type="PANTHER" id="PTHR35869:SF1">
    <property type="entry name" value="OUTER-MEMBRANE LIPOPROTEIN CARRIER PROTEIN"/>
    <property type="match status" value="1"/>
</dbReference>
<dbReference type="AlphaFoldDB" id="A0A382D8T4"/>
<dbReference type="InterPro" id="IPR004564">
    <property type="entry name" value="OM_lipoprot_carrier_LolA-like"/>
</dbReference>
<reference evidence="1" key="1">
    <citation type="submission" date="2018-05" db="EMBL/GenBank/DDBJ databases">
        <authorList>
            <person name="Lanie J.A."/>
            <person name="Ng W.-L."/>
            <person name="Kazmierczak K.M."/>
            <person name="Andrzejewski T.M."/>
            <person name="Davidsen T.M."/>
            <person name="Wayne K.J."/>
            <person name="Tettelin H."/>
            <person name="Glass J.I."/>
            <person name="Rusch D."/>
            <person name="Podicherti R."/>
            <person name="Tsui H.-C.T."/>
            <person name="Winkler M.E."/>
        </authorList>
    </citation>
    <scope>NUCLEOTIDE SEQUENCE</scope>
</reference>
<organism evidence="1">
    <name type="scientific">marine metagenome</name>
    <dbReference type="NCBI Taxonomy" id="408172"/>
    <lineage>
        <taxon>unclassified sequences</taxon>
        <taxon>metagenomes</taxon>
        <taxon>ecological metagenomes</taxon>
    </lineage>
</organism>
<dbReference type="Pfam" id="PF03548">
    <property type="entry name" value="LolA"/>
    <property type="match status" value="1"/>
</dbReference>
<protein>
    <recommendedName>
        <fullName evidence="2">Outer-membrane lipoprotein carrier protein</fullName>
    </recommendedName>
</protein>
<gene>
    <name evidence="1" type="ORF">METZ01_LOCUS187694</name>
</gene>
<dbReference type="PANTHER" id="PTHR35869">
    <property type="entry name" value="OUTER-MEMBRANE LIPOPROTEIN CARRIER PROTEIN"/>
    <property type="match status" value="1"/>
</dbReference>
<evidence type="ECO:0000313" key="1">
    <source>
        <dbReference type="EMBL" id="SVB34840.1"/>
    </source>
</evidence>
<dbReference type="InterPro" id="IPR029046">
    <property type="entry name" value="LolA/LolB/LppX"/>
</dbReference>
<dbReference type="Gene3D" id="2.50.20.10">
    <property type="entry name" value="Lipoprotein localisation LolA/LolB/LppX"/>
    <property type="match status" value="1"/>
</dbReference>
<sequence>MWNVRRLDILGTIATVCFLATPQQQEPAPGVRLLIERIQDKYQQTELQARFVQNRLSRLGSVITTVEGDLYISTPGRMRWEYSTNDQLLIAGGPGREMYLYLPEDNQVQVMQPDFANTSGMPIFYLSGRGNLLRDFSIQVVEWGAPLRRGNVQLELHPNRSGASFERLILEVNPLQEMIVRLVIYDNLRNTLDYQFHDVQFDPGLSEELFEFEIPEGADVIFIEG</sequence>
<dbReference type="CDD" id="cd16325">
    <property type="entry name" value="LolA"/>
    <property type="match status" value="1"/>
</dbReference>
<evidence type="ECO:0008006" key="2">
    <source>
        <dbReference type="Google" id="ProtNLM"/>
    </source>
</evidence>